<sequence>MSALPGEITRGVGGSERQRTSMVDHHEKEKKEERRGGRQRPSQQRRNQNGSFCCPNKFLAPELTSPSLLLSHHPSWQVTLSYGVFEDKLNVIELSGPFSPQEDPSSLDSKKAGNSSLSLLELYRIQQPWLSAKASLWLVLDREKNGAYPEALTRRDRVGKEGRAYRINRTVLSHLRRGNKMVFGTVRGRVQEQRSLSTQKYHEATDLKDG</sequence>
<dbReference type="AlphaFoldDB" id="A0AAN7NQE5"/>
<protein>
    <recommendedName>
        <fullName evidence="9">Fringe-like glycosyltransferase domain-containing protein</fullName>
    </recommendedName>
</protein>
<dbReference type="Proteomes" id="UP001333110">
    <property type="component" value="Unassembled WGS sequence"/>
</dbReference>
<dbReference type="EMBL" id="JAUNZN010000001">
    <property type="protein sequence ID" value="KAK4831598.1"/>
    <property type="molecule type" value="Genomic_DNA"/>
</dbReference>
<feature type="compositionally biased region" description="Basic and acidic residues" evidence="8">
    <location>
        <begin position="16"/>
        <end position="36"/>
    </location>
</feature>
<evidence type="ECO:0000256" key="2">
    <source>
        <dbReference type="ARBA" id="ARBA00022676"/>
    </source>
</evidence>
<evidence type="ECO:0000256" key="7">
    <source>
        <dbReference type="ARBA" id="ARBA00023136"/>
    </source>
</evidence>
<keyword evidence="2" id="KW-0328">Glycosyltransferase</keyword>
<evidence type="ECO:0000313" key="10">
    <source>
        <dbReference type="EMBL" id="KAK4831598.1"/>
    </source>
</evidence>
<dbReference type="GO" id="GO:0016020">
    <property type="term" value="C:membrane"/>
    <property type="evidence" value="ECO:0007669"/>
    <property type="project" value="UniProtKB-SubCell"/>
</dbReference>
<name>A0AAN7NQE5_MYCAM</name>
<evidence type="ECO:0000256" key="3">
    <source>
        <dbReference type="ARBA" id="ARBA00022679"/>
    </source>
</evidence>
<organism evidence="10 11">
    <name type="scientific">Mycteria americana</name>
    <name type="common">Wood stork</name>
    <dbReference type="NCBI Taxonomy" id="33587"/>
    <lineage>
        <taxon>Eukaryota</taxon>
        <taxon>Metazoa</taxon>
        <taxon>Chordata</taxon>
        <taxon>Craniata</taxon>
        <taxon>Vertebrata</taxon>
        <taxon>Euteleostomi</taxon>
        <taxon>Archelosauria</taxon>
        <taxon>Archosauria</taxon>
        <taxon>Dinosauria</taxon>
        <taxon>Saurischia</taxon>
        <taxon>Theropoda</taxon>
        <taxon>Coelurosauria</taxon>
        <taxon>Aves</taxon>
        <taxon>Neognathae</taxon>
        <taxon>Neoaves</taxon>
        <taxon>Aequornithes</taxon>
        <taxon>Ciconiiformes</taxon>
        <taxon>Ciconiidae</taxon>
        <taxon>Mycteria</taxon>
    </lineage>
</organism>
<evidence type="ECO:0000256" key="6">
    <source>
        <dbReference type="ARBA" id="ARBA00022989"/>
    </source>
</evidence>
<accession>A0AAN7NQE5</accession>
<keyword evidence="4" id="KW-0812">Transmembrane</keyword>
<feature type="domain" description="Fringe-like glycosyltransferase" evidence="9">
    <location>
        <begin position="76"/>
        <end position="105"/>
    </location>
</feature>
<feature type="region of interest" description="Disordered" evidence="8">
    <location>
        <begin position="1"/>
        <end position="51"/>
    </location>
</feature>
<dbReference type="Gene3D" id="3.90.550.50">
    <property type="match status" value="1"/>
</dbReference>
<keyword evidence="11" id="KW-1185">Reference proteome</keyword>
<comment type="subcellular location">
    <subcellularLocation>
        <location evidence="1">Membrane</location>
        <topology evidence="1">Single-pass type II membrane protein</topology>
    </subcellularLocation>
</comment>
<dbReference type="GO" id="GO:0016757">
    <property type="term" value="F:glycosyltransferase activity"/>
    <property type="evidence" value="ECO:0007669"/>
    <property type="project" value="UniProtKB-KW"/>
</dbReference>
<feature type="compositionally biased region" description="Low complexity" evidence="8">
    <location>
        <begin position="39"/>
        <end position="51"/>
    </location>
</feature>
<proteinExistence type="predicted"/>
<keyword evidence="3" id="KW-0808">Transferase</keyword>
<reference evidence="10 11" key="1">
    <citation type="journal article" date="2023" name="J. Hered.">
        <title>Chromosome-level genome of the wood stork (Mycteria americana) provides insight into avian chromosome evolution.</title>
        <authorList>
            <person name="Flamio R. Jr."/>
            <person name="Ramstad K.M."/>
        </authorList>
    </citation>
    <scope>NUCLEOTIDE SEQUENCE [LARGE SCALE GENOMIC DNA]</scope>
    <source>
        <strain evidence="10">JAX WOST 10</strain>
    </source>
</reference>
<keyword evidence="5" id="KW-0735">Signal-anchor</keyword>
<evidence type="ECO:0000313" key="11">
    <source>
        <dbReference type="Proteomes" id="UP001333110"/>
    </source>
</evidence>
<evidence type="ECO:0000256" key="4">
    <source>
        <dbReference type="ARBA" id="ARBA00022692"/>
    </source>
</evidence>
<keyword evidence="7" id="KW-0472">Membrane</keyword>
<gene>
    <name evidence="10" type="ORF">QYF61_018358</name>
</gene>
<keyword evidence="6" id="KW-1133">Transmembrane helix</keyword>
<evidence type="ECO:0000259" key="9">
    <source>
        <dbReference type="Pfam" id="PF02434"/>
    </source>
</evidence>
<evidence type="ECO:0000256" key="1">
    <source>
        <dbReference type="ARBA" id="ARBA00004606"/>
    </source>
</evidence>
<evidence type="ECO:0000256" key="8">
    <source>
        <dbReference type="SAM" id="MobiDB-lite"/>
    </source>
</evidence>
<dbReference type="InterPro" id="IPR003378">
    <property type="entry name" value="Fringe-like_glycosylTrfase"/>
</dbReference>
<dbReference type="Pfam" id="PF02434">
    <property type="entry name" value="Fringe"/>
    <property type="match status" value="1"/>
</dbReference>
<evidence type="ECO:0000256" key="5">
    <source>
        <dbReference type="ARBA" id="ARBA00022968"/>
    </source>
</evidence>
<comment type="caution">
    <text evidence="10">The sequence shown here is derived from an EMBL/GenBank/DDBJ whole genome shotgun (WGS) entry which is preliminary data.</text>
</comment>